<dbReference type="Proteomes" id="UP000469724">
    <property type="component" value="Unassembled WGS sequence"/>
</dbReference>
<evidence type="ECO:0000256" key="2">
    <source>
        <dbReference type="ARBA" id="ARBA00022598"/>
    </source>
</evidence>
<dbReference type="SUPFAM" id="SSF56801">
    <property type="entry name" value="Acetyl-CoA synthetase-like"/>
    <property type="match status" value="1"/>
</dbReference>
<keyword evidence="2 5" id="KW-0436">Ligase</keyword>
<dbReference type="PROSITE" id="PS00455">
    <property type="entry name" value="AMP_BINDING"/>
    <property type="match status" value="1"/>
</dbReference>
<dbReference type="InterPro" id="IPR042099">
    <property type="entry name" value="ANL_N_sf"/>
</dbReference>
<dbReference type="InterPro" id="IPR025110">
    <property type="entry name" value="AMP-bd_C"/>
</dbReference>
<feature type="domain" description="AMP-binding enzyme C-terminal" evidence="4">
    <location>
        <begin position="417"/>
        <end position="490"/>
    </location>
</feature>
<dbReference type="Gene3D" id="3.40.50.12780">
    <property type="entry name" value="N-terminal domain of ligase-like"/>
    <property type="match status" value="1"/>
</dbReference>
<dbReference type="PANTHER" id="PTHR43201">
    <property type="entry name" value="ACYL-COA SYNTHETASE"/>
    <property type="match status" value="1"/>
</dbReference>
<dbReference type="Gene3D" id="3.30.300.30">
    <property type="match status" value="1"/>
</dbReference>
<comment type="similarity">
    <text evidence="1">Belongs to the ATP-dependent AMP-binding enzyme family.</text>
</comment>
<dbReference type="Pfam" id="PF13193">
    <property type="entry name" value="AMP-binding_C"/>
    <property type="match status" value="1"/>
</dbReference>
<comment type="caution">
    <text evidence="5">The sequence shown here is derived from an EMBL/GenBank/DDBJ whole genome shotgun (WGS) entry which is preliminary data.</text>
</comment>
<evidence type="ECO:0000259" key="4">
    <source>
        <dbReference type="Pfam" id="PF13193"/>
    </source>
</evidence>
<dbReference type="RefSeq" id="WP_163303456.1">
    <property type="nucleotide sequence ID" value="NZ_JAAGRQ010000097.1"/>
</dbReference>
<evidence type="ECO:0000313" key="5">
    <source>
        <dbReference type="EMBL" id="NDY58383.1"/>
    </source>
</evidence>
<dbReference type="InterPro" id="IPR045851">
    <property type="entry name" value="AMP-bd_C_sf"/>
</dbReference>
<accession>A0A7K3NRE1</accession>
<gene>
    <name evidence="5" type="ORF">G3N56_16740</name>
</gene>
<organism evidence="5 6">
    <name type="scientific">Desulfolutivibrio sulfodismutans</name>
    <dbReference type="NCBI Taxonomy" id="63561"/>
    <lineage>
        <taxon>Bacteria</taxon>
        <taxon>Pseudomonadati</taxon>
        <taxon>Thermodesulfobacteriota</taxon>
        <taxon>Desulfovibrionia</taxon>
        <taxon>Desulfovibrionales</taxon>
        <taxon>Desulfovibrionaceae</taxon>
        <taxon>Desulfolutivibrio</taxon>
    </lineage>
</organism>
<evidence type="ECO:0000256" key="1">
    <source>
        <dbReference type="ARBA" id="ARBA00006432"/>
    </source>
</evidence>
<proteinExistence type="inferred from homology"/>
<dbReference type="InterPro" id="IPR020845">
    <property type="entry name" value="AMP-binding_CS"/>
</dbReference>
<dbReference type="GO" id="GO:0006631">
    <property type="term" value="P:fatty acid metabolic process"/>
    <property type="evidence" value="ECO:0007669"/>
    <property type="project" value="TreeGrafter"/>
</dbReference>
<evidence type="ECO:0000313" key="6">
    <source>
        <dbReference type="Proteomes" id="UP000469724"/>
    </source>
</evidence>
<dbReference type="GO" id="GO:0031956">
    <property type="term" value="F:medium-chain fatty acid-CoA ligase activity"/>
    <property type="evidence" value="ECO:0007669"/>
    <property type="project" value="TreeGrafter"/>
</dbReference>
<dbReference type="Pfam" id="PF00501">
    <property type="entry name" value="AMP-binding"/>
    <property type="match status" value="1"/>
</dbReference>
<protein>
    <submittedName>
        <fullName evidence="5">Acyl--CoA ligase</fullName>
    </submittedName>
</protein>
<feature type="domain" description="AMP-dependent synthetase/ligase" evidence="3">
    <location>
        <begin position="7"/>
        <end position="364"/>
    </location>
</feature>
<dbReference type="AlphaFoldDB" id="A0A7K3NRE1"/>
<evidence type="ECO:0000259" key="3">
    <source>
        <dbReference type="Pfam" id="PF00501"/>
    </source>
</evidence>
<reference evidence="5 6" key="1">
    <citation type="submission" date="2020-02" db="EMBL/GenBank/DDBJ databases">
        <title>Comparative genomics of sulfur disproportionating microorganisms.</title>
        <authorList>
            <person name="Ward L.M."/>
            <person name="Bertran E."/>
            <person name="Johnston D.T."/>
        </authorList>
    </citation>
    <scope>NUCLEOTIDE SEQUENCE [LARGE SCALE GENOMIC DNA]</scope>
    <source>
        <strain evidence="5 6">DSM 3696</strain>
    </source>
</reference>
<dbReference type="InterPro" id="IPR000873">
    <property type="entry name" value="AMP-dep_synth/lig_dom"/>
</dbReference>
<keyword evidence="6" id="KW-1185">Reference proteome</keyword>
<dbReference type="EMBL" id="JAAGRQ010000097">
    <property type="protein sequence ID" value="NDY58383.1"/>
    <property type="molecule type" value="Genomic_DNA"/>
</dbReference>
<name>A0A7K3NRE1_9BACT</name>
<dbReference type="PANTHER" id="PTHR43201:SF5">
    <property type="entry name" value="MEDIUM-CHAIN ACYL-COA LIGASE ACSF2, MITOCHONDRIAL"/>
    <property type="match status" value="1"/>
</dbReference>
<sequence length="507" mass="55299">MAIWDILERTATLMPGHIAVATVGQEVTYRRLAMDVDRLAAGFCALGLQSGDRIALLLPSGIELVTAFLAASRASLIVVPLSLDAPPLLHGLYLSDACPKAIVTDHALLSALPEASLKQIGTVVLTAGQAPRSTDYAHLMDTVPDNSLKGTCCGQDPIGLLVFTSGTTGRPKGIAHAQARLVERAEHLVNTLMLTDRDKTLLVFSPMRTPCLVYQVLAMLRVGGTVFLAGQPDSDMFWKRYAQARPTYTLVMPALARRLFEHPAAALVDHSHVRFWITTGDHPGPELIRQAERTMGKPMLNLYGLTETGLVVAHPLDGPRKAGAMGKPLRGVDTRLADADGRDVKQGETGRLLVRTRNWMVGYWNDTLRTHQAIGSGWFDTQDLVCMDEDGYYWFRGRVQDVIVRNAINVASALVTDVLLEYPCVAEAVLVGIPDVIAGQVPVAFYRLQQTCDDPGEATLRAWVAARVDPESIPVSFHRIDQWPLSQRGKVDRAGLIRIAQAGRQAN</sequence>